<dbReference type="AlphaFoldDB" id="A0A1V9FNE4"/>
<sequence length="86" mass="9883">MDLIGGVIFIWPPLFKTNIFSKYIRLLPGSCTRIMHTPWLIFVYDDRTFFVKRLKAKLLKCPAFVIGSVRLSVFCCSLNAQRVASI</sequence>
<proteinExistence type="predicted"/>
<reference evidence="1 2" key="1">
    <citation type="submission" date="2016-03" db="EMBL/GenBank/DDBJ databases">
        <title>Niastella vici sp. nov., isolated from farmland soil.</title>
        <authorList>
            <person name="Chen L."/>
            <person name="Wang D."/>
            <person name="Yang S."/>
            <person name="Wang G."/>
        </authorList>
    </citation>
    <scope>NUCLEOTIDE SEQUENCE [LARGE SCALE GENOMIC DNA]</scope>
    <source>
        <strain evidence="1 2">DJ57</strain>
    </source>
</reference>
<evidence type="ECO:0000313" key="1">
    <source>
        <dbReference type="EMBL" id="OQP59863.1"/>
    </source>
</evidence>
<name>A0A1V9FNE4_9BACT</name>
<evidence type="ECO:0000313" key="2">
    <source>
        <dbReference type="Proteomes" id="UP000192796"/>
    </source>
</evidence>
<dbReference type="Proteomes" id="UP000192796">
    <property type="component" value="Unassembled WGS sequence"/>
</dbReference>
<organism evidence="1 2">
    <name type="scientific">Niastella vici</name>
    <dbReference type="NCBI Taxonomy" id="1703345"/>
    <lineage>
        <taxon>Bacteria</taxon>
        <taxon>Pseudomonadati</taxon>
        <taxon>Bacteroidota</taxon>
        <taxon>Chitinophagia</taxon>
        <taxon>Chitinophagales</taxon>
        <taxon>Chitinophagaceae</taxon>
        <taxon>Niastella</taxon>
    </lineage>
</organism>
<accession>A0A1V9FNE4</accession>
<gene>
    <name evidence="1" type="ORF">A3860_35705</name>
</gene>
<comment type="caution">
    <text evidence="1">The sequence shown here is derived from an EMBL/GenBank/DDBJ whole genome shotgun (WGS) entry which is preliminary data.</text>
</comment>
<dbReference type="EMBL" id="LVYD01000072">
    <property type="protein sequence ID" value="OQP59863.1"/>
    <property type="molecule type" value="Genomic_DNA"/>
</dbReference>
<keyword evidence="2" id="KW-1185">Reference proteome</keyword>
<protein>
    <submittedName>
        <fullName evidence="1">Uncharacterized protein</fullName>
    </submittedName>
</protein>